<gene>
    <name evidence="1" type="ORF">O1611_g6699</name>
</gene>
<accession>A0ACC2JHI2</accession>
<comment type="caution">
    <text evidence="1">The sequence shown here is derived from an EMBL/GenBank/DDBJ whole genome shotgun (WGS) entry which is preliminary data.</text>
</comment>
<keyword evidence="2" id="KW-1185">Reference proteome</keyword>
<sequence>MTEVKEFERRRRFKNYLAKEDALGQLPIRPKVQPIPQNSQESEHCGPEQTHRIVTPKSSKTAEPSESIKPLSRPPRRPPRIAGSVGSLIPNETSSSQSQASTSSAGLYLAEDVSLPIVLPPPFSLERRVVSDAQSLPSVRLRRMPDWRDANGDG</sequence>
<evidence type="ECO:0000313" key="2">
    <source>
        <dbReference type="Proteomes" id="UP001153332"/>
    </source>
</evidence>
<dbReference type="EMBL" id="JAPUUL010001630">
    <property type="protein sequence ID" value="KAJ8126936.1"/>
    <property type="molecule type" value="Genomic_DNA"/>
</dbReference>
<name>A0ACC2JHI2_9PEZI</name>
<dbReference type="Proteomes" id="UP001153332">
    <property type="component" value="Unassembled WGS sequence"/>
</dbReference>
<protein>
    <submittedName>
        <fullName evidence="1">Uncharacterized protein</fullName>
    </submittedName>
</protein>
<reference evidence="1" key="1">
    <citation type="submission" date="2022-12" db="EMBL/GenBank/DDBJ databases">
        <title>Genome Sequence of Lasiodiplodia mahajangana.</title>
        <authorList>
            <person name="Buettner E."/>
        </authorList>
    </citation>
    <scope>NUCLEOTIDE SEQUENCE</scope>
    <source>
        <strain evidence="1">VT137</strain>
    </source>
</reference>
<proteinExistence type="predicted"/>
<evidence type="ECO:0000313" key="1">
    <source>
        <dbReference type="EMBL" id="KAJ8126936.1"/>
    </source>
</evidence>
<organism evidence="1 2">
    <name type="scientific">Lasiodiplodia mahajangana</name>
    <dbReference type="NCBI Taxonomy" id="1108764"/>
    <lineage>
        <taxon>Eukaryota</taxon>
        <taxon>Fungi</taxon>
        <taxon>Dikarya</taxon>
        <taxon>Ascomycota</taxon>
        <taxon>Pezizomycotina</taxon>
        <taxon>Dothideomycetes</taxon>
        <taxon>Dothideomycetes incertae sedis</taxon>
        <taxon>Botryosphaeriales</taxon>
        <taxon>Botryosphaeriaceae</taxon>
        <taxon>Lasiodiplodia</taxon>
    </lineage>
</organism>